<protein>
    <submittedName>
        <fullName evidence="1">Uncharacterized protein</fullName>
    </submittedName>
</protein>
<evidence type="ECO:0000313" key="2">
    <source>
        <dbReference type="Proteomes" id="UP001143910"/>
    </source>
</evidence>
<accession>A0ACC1MHM6</accession>
<dbReference type="Proteomes" id="UP001143910">
    <property type="component" value="Unassembled WGS sequence"/>
</dbReference>
<name>A0ACC1MHM6_9HYPO</name>
<comment type="caution">
    <text evidence="1">The sequence shown here is derived from an EMBL/GenBank/DDBJ whole genome shotgun (WGS) entry which is preliminary data.</text>
</comment>
<evidence type="ECO:0000313" key="1">
    <source>
        <dbReference type="EMBL" id="KAJ2966295.1"/>
    </source>
</evidence>
<organism evidence="1 2">
    <name type="scientific">Zarea fungicola</name>
    <dbReference type="NCBI Taxonomy" id="93591"/>
    <lineage>
        <taxon>Eukaryota</taxon>
        <taxon>Fungi</taxon>
        <taxon>Dikarya</taxon>
        <taxon>Ascomycota</taxon>
        <taxon>Pezizomycotina</taxon>
        <taxon>Sordariomycetes</taxon>
        <taxon>Hypocreomycetidae</taxon>
        <taxon>Hypocreales</taxon>
        <taxon>Cordycipitaceae</taxon>
        <taxon>Zarea</taxon>
    </lineage>
</organism>
<reference evidence="1" key="1">
    <citation type="submission" date="2022-08" db="EMBL/GenBank/DDBJ databases">
        <title>Genome Sequence of Lecanicillium fungicola.</title>
        <authorList>
            <person name="Buettner E."/>
        </authorList>
    </citation>
    <scope>NUCLEOTIDE SEQUENCE</scope>
    <source>
        <strain evidence="1">Babe33</strain>
    </source>
</reference>
<keyword evidence="2" id="KW-1185">Reference proteome</keyword>
<dbReference type="EMBL" id="JANJQO010002675">
    <property type="protein sequence ID" value="KAJ2966295.1"/>
    <property type="molecule type" value="Genomic_DNA"/>
</dbReference>
<gene>
    <name evidence="1" type="ORF">NQ176_g10216</name>
</gene>
<proteinExistence type="predicted"/>
<sequence>MWPAELVTATERRCNLVVEAASRDFVHTCYEYEQDEPLSQPAEWGILSSDPRRLPNGLTAGSVAHRDCFDKAVRKWQIHFSISQKLIAPGKSHIYYQHQDLFGSQRVVDDLVDNVAYTLGVNRDDLNITASSKGFVAGCIVIHLRSEAVIHASQAEFGVAIPWTRSVAKLEAIDAKWLLVVEKDFPGGVSVSRRVENAYAESINILEAKGYPDLMTRSFLAQVAADCPHLPMLVLSDFDPDGLNIAWAYRYGMKNFAHESGNVTLDISWLGVRSGHLLGRLPGGSSAMGSSTNSAPILSAAALSQLTPRDRKYAASMLSKISSIQNPDSNQLALFHDLQLMLLLGVKAEMQAEPTLHLYSAKIAGYKAHTVPSLAKKFVSVASCMRADVQSNTIYPDNMAPQITEEEIEDLVYFARAGEDVDLMESVSAIAEREKVAPAVILMATKDEGKSTVLHMATGNGHLGMIRFRIGQKHGLI</sequence>